<organism evidence="7 8">
    <name type="scientific">Mya arenaria</name>
    <name type="common">Soft-shell clam</name>
    <dbReference type="NCBI Taxonomy" id="6604"/>
    <lineage>
        <taxon>Eukaryota</taxon>
        <taxon>Metazoa</taxon>
        <taxon>Spiralia</taxon>
        <taxon>Lophotrochozoa</taxon>
        <taxon>Mollusca</taxon>
        <taxon>Bivalvia</taxon>
        <taxon>Autobranchia</taxon>
        <taxon>Heteroconchia</taxon>
        <taxon>Euheterodonta</taxon>
        <taxon>Imparidentia</taxon>
        <taxon>Neoheterodontei</taxon>
        <taxon>Myida</taxon>
        <taxon>Myoidea</taxon>
        <taxon>Myidae</taxon>
        <taxon>Mya</taxon>
    </lineage>
</organism>
<evidence type="ECO:0000256" key="2">
    <source>
        <dbReference type="ARBA" id="ARBA00022801"/>
    </source>
</evidence>
<keyword evidence="8" id="KW-1185">Reference proteome</keyword>
<accession>A0ABY7FBS2</accession>
<protein>
    <recommendedName>
        <fullName evidence="1">RNA helicase</fullName>
        <ecNumber evidence="1">3.6.4.13</ecNumber>
    </recommendedName>
</protein>
<dbReference type="PROSITE" id="PS50304">
    <property type="entry name" value="TUDOR"/>
    <property type="match status" value="1"/>
</dbReference>
<name>A0ABY7FBS2_MYAAR</name>
<keyword evidence="3" id="KW-0347">Helicase</keyword>
<evidence type="ECO:0000256" key="1">
    <source>
        <dbReference type="ARBA" id="ARBA00012552"/>
    </source>
</evidence>
<evidence type="ECO:0000259" key="6">
    <source>
        <dbReference type="PROSITE" id="PS50304"/>
    </source>
</evidence>
<evidence type="ECO:0000256" key="4">
    <source>
        <dbReference type="ARBA" id="ARBA00047984"/>
    </source>
</evidence>
<dbReference type="Pfam" id="PF00567">
    <property type="entry name" value="TUDOR"/>
    <property type="match status" value="1"/>
</dbReference>
<feature type="region of interest" description="Disordered" evidence="5">
    <location>
        <begin position="35"/>
        <end position="55"/>
    </location>
</feature>
<feature type="domain" description="Tudor" evidence="6">
    <location>
        <begin position="559"/>
        <end position="611"/>
    </location>
</feature>
<gene>
    <name evidence="7" type="ORF">MAR_001441</name>
</gene>
<reference evidence="7" key="1">
    <citation type="submission" date="2022-11" db="EMBL/GenBank/DDBJ databases">
        <title>Centuries of genome instability and evolution in soft-shell clam transmissible cancer (bioRxiv).</title>
        <authorList>
            <person name="Hart S.F.M."/>
            <person name="Yonemitsu M.A."/>
            <person name="Giersch R.M."/>
            <person name="Beal B.F."/>
            <person name="Arriagada G."/>
            <person name="Davis B.W."/>
            <person name="Ostrander E.A."/>
            <person name="Goff S.P."/>
            <person name="Metzger M.J."/>
        </authorList>
    </citation>
    <scope>NUCLEOTIDE SEQUENCE</scope>
    <source>
        <strain evidence="7">MELC-2E11</strain>
        <tissue evidence="7">Siphon/mantle</tissue>
    </source>
</reference>
<dbReference type="EMBL" id="CP111022">
    <property type="protein sequence ID" value="WAR19603.1"/>
    <property type="molecule type" value="Genomic_DNA"/>
</dbReference>
<dbReference type="PANTHER" id="PTHR18934">
    <property type="entry name" value="ATP-DEPENDENT RNA HELICASE"/>
    <property type="match status" value="1"/>
</dbReference>
<dbReference type="InterPro" id="IPR035437">
    <property type="entry name" value="SNase_OB-fold_sf"/>
</dbReference>
<keyword evidence="2" id="KW-0378">Hydrolase</keyword>
<dbReference type="EC" id="3.6.4.13" evidence="1"/>
<dbReference type="SMART" id="SM00333">
    <property type="entry name" value="TUDOR"/>
    <property type="match status" value="1"/>
</dbReference>
<proteinExistence type="predicted"/>
<dbReference type="PANTHER" id="PTHR18934:SF113">
    <property type="entry name" value="ATP-DEPENDENT RNA HELICASE TDRD9"/>
    <property type="match status" value="1"/>
</dbReference>
<dbReference type="InterPro" id="IPR027417">
    <property type="entry name" value="P-loop_NTPase"/>
</dbReference>
<sequence length="1028" mass="115863">MSLIPDITTDQIDDWFKIGKKTPKVVGVRATTVGGRSLDPETLQPKEPGAPSDTMSMMSYDTMSVVSTHLEDLELDTIAGSDLHTKPGDLAPENANHVYGSYNFTHAYDQRLPITKFKEQVTVIQGATGSGKTTQVAQYILDYHARLNKYCNIIVTQPRRIAAISIARRVCQERGWELGTICGYQVHERDQDTDFSLLVVRKLLRTNSRHTRVVLMSATFDSMMFAQYFALPVLDKLEQAPVVDVEGKPFKVLEFYADDLSTLGPLPVLEESDPSMSIEAKNLAVKLIEQFDKLEEKEQGLRLLPLHSTITQDEQTQVFNKPGEGMRKVHWASKANCTQRKGRAGRVSNGRVYRLVTRHFYDNYLQDYGLPEMQLWEKKRERGEFRRVSELIREVEKRLSKFNILKPRHEPYYKANFSDDQEKLLLKVVLAGAFYPHYFIRGEIDEMDSLKSLSGRDPLNTVMLRMPLFVDLYSSEEAHAMLERLEAAQGRVALPGLTGANQVTHETGSSREASHVPPPDPEKEVVSICITEVVECGHFWAQYGADQNCMALHMPMAGVVRVGQFCVAPYADEAVEYYRARIQSVFFVDYGNSIELAKEELRELPSPLLKTPFQAFECKLVRVRPSAVLCPDGKWTEAANLFFKKLVLNQRLIARPYSSVHNVLRVQLIHVLPGGAQFLTGERLISEGFADEAEESALSKQSNEQRVAAYVESKNDFKRAATGGMEEFQSKPTEGNTPDWLHLPLGATGGGDRARQRGGRVEQNSVNSVAIDDEPHDQHQRMMIAGFVGLNPNGSTVVARDTTIMPLIPGLPAIITLIFTPVAELRPNPKKTRMIGAICGLGFEADSGEALLPDHDIELPFDVTFTNEDISDINGVRLAINFAIGNQDTVSSWGLEAVFNIQEKARCQILKLLQRRRKSCEVEMPQRLYCWNQVDPEDVLSHNIDIGDCNPLLPLHSCLNILTDDDDNDHFIRHIEMLRETVRKNIRGTFIDCELCQVRCPNPQLLALHMETQKHKTMEQKILSSRKT</sequence>
<evidence type="ECO:0000313" key="8">
    <source>
        <dbReference type="Proteomes" id="UP001164746"/>
    </source>
</evidence>
<keyword evidence="3" id="KW-0547">Nucleotide-binding</keyword>
<dbReference type="Proteomes" id="UP001164746">
    <property type="component" value="Chromosome 11"/>
</dbReference>
<feature type="region of interest" description="Disordered" evidence="5">
    <location>
        <begin position="501"/>
        <end position="522"/>
    </location>
</feature>
<evidence type="ECO:0000313" key="7">
    <source>
        <dbReference type="EMBL" id="WAR19603.1"/>
    </source>
</evidence>
<evidence type="ECO:0000256" key="5">
    <source>
        <dbReference type="SAM" id="MobiDB-lite"/>
    </source>
</evidence>
<feature type="compositionally biased region" description="Basic and acidic residues" evidence="5">
    <location>
        <begin position="508"/>
        <end position="522"/>
    </location>
</feature>
<dbReference type="Gene3D" id="2.30.30.140">
    <property type="match status" value="1"/>
</dbReference>
<evidence type="ECO:0000256" key="3">
    <source>
        <dbReference type="ARBA" id="ARBA00022806"/>
    </source>
</evidence>
<dbReference type="SUPFAM" id="SSF63748">
    <property type="entry name" value="Tudor/PWWP/MBT"/>
    <property type="match status" value="1"/>
</dbReference>
<keyword evidence="3" id="KW-0067">ATP-binding</keyword>
<dbReference type="Gene3D" id="3.40.50.300">
    <property type="entry name" value="P-loop containing nucleotide triphosphate hydrolases"/>
    <property type="match status" value="3"/>
</dbReference>
<dbReference type="SUPFAM" id="SSF52540">
    <property type="entry name" value="P-loop containing nucleoside triphosphate hydrolases"/>
    <property type="match status" value="1"/>
</dbReference>
<comment type="catalytic activity">
    <reaction evidence="4">
        <text>ATP + H2O = ADP + phosphate + H(+)</text>
        <dbReference type="Rhea" id="RHEA:13065"/>
        <dbReference type="ChEBI" id="CHEBI:15377"/>
        <dbReference type="ChEBI" id="CHEBI:15378"/>
        <dbReference type="ChEBI" id="CHEBI:30616"/>
        <dbReference type="ChEBI" id="CHEBI:43474"/>
        <dbReference type="ChEBI" id="CHEBI:456216"/>
        <dbReference type="EC" id="3.6.4.13"/>
    </reaction>
</comment>
<dbReference type="Gene3D" id="2.40.50.90">
    <property type="match status" value="1"/>
</dbReference>
<dbReference type="InterPro" id="IPR002999">
    <property type="entry name" value="Tudor"/>
</dbReference>